<dbReference type="GO" id="GO:0006352">
    <property type="term" value="P:DNA-templated transcription initiation"/>
    <property type="evidence" value="ECO:0007669"/>
    <property type="project" value="InterPro"/>
</dbReference>
<dbReference type="SUPFAM" id="SSF88659">
    <property type="entry name" value="Sigma3 and sigma4 domains of RNA polymerase sigma factors"/>
    <property type="match status" value="1"/>
</dbReference>
<proteinExistence type="predicted"/>
<keyword evidence="3" id="KW-0238">DNA-binding</keyword>
<dbReference type="AlphaFoldDB" id="A0A644YBK9"/>
<dbReference type="InterPro" id="IPR039425">
    <property type="entry name" value="RNA_pol_sigma-70-like"/>
</dbReference>
<dbReference type="GO" id="GO:0016987">
    <property type="term" value="F:sigma factor activity"/>
    <property type="evidence" value="ECO:0007669"/>
    <property type="project" value="UniProtKB-KW"/>
</dbReference>
<reference evidence="6" key="1">
    <citation type="submission" date="2019-08" db="EMBL/GenBank/DDBJ databases">
        <authorList>
            <person name="Kucharzyk K."/>
            <person name="Murdoch R.W."/>
            <person name="Higgins S."/>
            <person name="Loffler F."/>
        </authorList>
    </citation>
    <scope>NUCLEOTIDE SEQUENCE</scope>
</reference>
<evidence type="ECO:0000259" key="5">
    <source>
        <dbReference type="Pfam" id="PF08281"/>
    </source>
</evidence>
<keyword evidence="4" id="KW-0804">Transcription</keyword>
<dbReference type="PANTHER" id="PTHR43133">
    <property type="entry name" value="RNA POLYMERASE ECF-TYPE SIGMA FACTO"/>
    <property type="match status" value="1"/>
</dbReference>
<keyword evidence="1" id="KW-0805">Transcription regulation</keyword>
<evidence type="ECO:0000256" key="3">
    <source>
        <dbReference type="ARBA" id="ARBA00023125"/>
    </source>
</evidence>
<keyword evidence="2" id="KW-0731">Sigma factor</keyword>
<comment type="caution">
    <text evidence="6">The sequence shown here is derived from an EMBL/GenBank/DDBJ whole genome shotgun (WGS) entry which is preliminary data.</text>
</comment>
<dbReference type="InterPro" id="IPR036388">
    <property type="entry name" value="WH-like_DNA-bd_sf"/>
</dbReference>
<evidence type="ECO:0000256" key="4">
    <source>
        <dbReference type="ARBA" id="ARBA00023163"/>
    </source>
</evidence>
<dbReference type="EMBL" id="VSSQ01004526">
    <property type="protein sequence ID" value="MPM25567.1"/>
    <property type="molecule type" value="Genomic_DNA"/>
</dbReference>
<name>A0A644YBK9_9ZZZZ</name>
<organism evidence="6">
    <name type="scientific">bioreactor metagenome</name>
    <dbReference type="NCBI Taxonomy" id="1076179"/>
    <lineage>
        <taxon>unclassified sequences</taxon>
        <taxon>metagenomes</taxon>
        <taxon>ecological metagenomes</taxon>
    </lineage>
</organism>
<evidence type="ECO:0000313" key="6">
    <source>
        <dbReference type="EMBL" id="MPM25567.1"/>
    </source>
</evidence>
<dbReference type="InterPro" id="IPR013324">
    <property type="entry name" value="RNA_pol_sigma_r3/r4-like"/>
</dbReference>
<evidence type="ECO:0000256" key="2">
    <source>
        <dbReference type="ARBA" id="ARBA00023082"/>
    </source>
</evidence>
<dbReference type="GO" id="GO:0003677">
    <property type="term" value="F:DNA binding"/>
    <property type="evidence" value="ECO:0007669"/>
    <property type="project" value="UniProtKB-KW"/>
</dbReference>
<protein>
    <recommendedName>
        <fullName evidence="5">RNA polymerase sigma factor 70 region 4 type 2 domain-containing protein</fullName>
    </recommendedName>
</protein>
<dbReference type="NCBIfam" id="TIGR02937">
    <property type="entry name" value="sigma70-ECF"/>
    <property type="match status" value="1"/>
</dbReference>
<dbReference type="InterPro" id="IPR014284">
    <property type="entry name" value="RNA_pol_sigma-70_dom"/>
</dbReference>
<dbReference type="PANTHER" id="PTHR43133:SF8">
    <property type="entry name" value="RNA POLYMERASE SIGMA FACTOR HI_1459-RELATED"/>
    <property type="match status" value="1"/>
</dbReference>
<dbReference type="InterPro" id="IPR013249">
    <property type="entry name" value="RNA_pol_sigma70_r4_t2"/>
</dbReference>
<feature type="domain" description="RNA polymerase sigma factor 70 region 4 type 2" evidence="5">
    <location>
        <begin position="50"/>
        <end position="95"/>
    </location>
</feature>
<dbReference type="Gene3D" id="1.10.10.10">
    <property type="entry name" value="Winged helix-like DNA-binding domain superfamily/Winged helix DNA-binding domain"/>
    <property type="match status" value="1"/>
</dbReference>
<sequence>MINFIKHRDVQNKHILFGDESDAAEDLPDPEGDFVQRVAIQDEAKYLCDVISNLPERQRDLLYFKYVLELTDEKIADNLGITPQSVRQYLTRARRAAKALAQEEMSRYAR</sequence>
<accession>A0A644YBK9</accession>
<gene>
    <name evidence="6" type="ORF">SDC9_72063</name>
</gene>
<evidence type="ECO:0000256" key="1">
    <source>
        <dbReference type="ARBA" id="ARBA00023015"/>
    </source>
</evidence>
<dbReference type="Pfam" id="PF08281">
    <property type="entry name" value="Sigma70_r4_2"/>
    <property type="match status" value="1"/>
</dbReference>